<proteinExistence type="predicted"/>
<comment type="caution">
    <text evidence="1">The sequence shown here is derived from an EMBL/GenBank/DDBJ whole genome shotgun (WGS) entry which is preliminary data.</text>
</comment>
<dbReference type="Proteomes" id="UP001341840">
    <property type="component" value="Unassembled WGS sequence"/>
</dbReference>
<evidence type="ECO:0000313" key="1">
    <source>
        <dbReference type="EMBL" id="MED6223356.1"/>
    </source>
</evidence>
<gene>
    <name evidence="1" type="ORF">PIB30_073228</name>
</gene>
<keyword evidence="2" id="KW-1185">Reference proteome</keyword>
<sequence>MSPGYSITRLASDPNQLYWYSTRCPTYTQTLTLPRHAPTGNRPPPRRRPFFLLLPLTSSAPKVSHSPTTPPCLASPRIIRFVTVASPRSRTAAQLALSSSCVHRLGSPSHEVDLEIAFCRSHSRQPASRWSFLGFSQPTSASCLLVLAAHVASPSFLVNSGAELSPIDAVYHQLQIPLKCDMSFCQGLALLQVIKW</sequence>
<dbReference type="EMBL" id="JASCZI010272744">
    <property type="protein sequence ID" value="MED6223356.1"/>
    <property type="molecule type" value="Genomic_DNA"/>
</dbReference>
<accession>A0ABU6ZMZ0</accession>
<organism evidence="1 2">
    <name type="scientific">Stylosanthes scabra</name>
    <dbReference type="NCBI Taxonomy" id="79078"/>
    <lineage>
        <taxon>Eukaryota</taxon>
        <taxon>Viridiplantae</taxon>
        <taxon>Streptophyta</taxon>
        <taxon>Embryophyta</taxon>
        <taxon>Tracheophyta</taxon>
        <taxon>Spermatophyta</taxon>
        <taxon>Magnoliopsida</taxon>
        <taxon>eudicotyledons</taxon>
        <taxon>Gunneridae</taxon>
        <taxon>Pentapetalae</taxon>
        <taxon>rosids</taxon>
        <taxon>fabids</taxon>
        <taxon>Fabales</taxon>
        <taxon>Fabaceae</taxon>
        <taxon>Papilionoideae</taxon>
        <taxon>50 kb inversion clade</taxon>
        <taxon>dalbergioids sensu lato</taxon>
        <taxon>Dalbergieae</taxon>
        <taxon>Pterocarpus clade</taxon>
        <taxon>Stylosanthes</taxon>
    </lineage>
</organism>
<reference evidence="1 2" key="1">
    <citation type="journal article" date="2023" name="Plants (Basel)">
        <title>Bridging the Gap: Combining Genomics and Transcriptomics Approaches to Understand Stylosanthes scabra, an Orphan Legume from the Brazilian Caatinga.</title>
        <authorList>
            <person name="Ferreira-Neto J.R.C."/>
            <person name="da Silva M.D."/>
            <person name="Binneck E."/>
            <person name="de Melo N.F."/>
            <person name="da Silva R.H."/>
            <person name="de Melo A.L.T.M."/>
            <person name="Pandolfi V."/>
            <person name="Bustamante F.O."/>
            <person name="Brasileiro-Vidal A.C."/>
            <person name="Benko-Iseppon A.M."/>
        </authorList>
    </citation>
    <scope>NUCLEOTIDE SEQUENCE [LARGE SCALE GENOMIC DNA]</scope>
    <source>
        <tissue evidence="1">Leaves</tissue>
    </source>
</reference>
<protein>
    <submittedName>
        <fullName evidence="1">Uncharacterized protein</fullName>
    </submittedName>
</protein>
<evidence type="ECO:0000313" key="2">
    <source>
        <dbReference type="Proteomes" id="UP001341840"/>
    </source>
</evidence>
<name>A0ABU6ZMZ0_9FABA</name>